<dbReference type="GO" id="GO:0001671">
    <property type="term" value="F:ATPase activator activity"/>
    <property type="evidence" value="ECO:0007669"/>
    <property type="project" value="InterPro"/>
</dbReference>
<evidence type="ECO:0000256" key="1">
    <source>
        <dbReference type="ARBA" id="ARBA00006817"/>
    </source>
</evidence>
<evidence type="ECO:0000256" key="2">
    <source>
        <dbReference type="SAM" id="MobiDB-lite"/>
    </source>
</evidence>
<comment type="caution">
    <text evidence="4">The sequence shown here is derived from an EMBL/GenBank/DDBJ whole genome shotgun (WGS) entry which is preliminary data.</text>
</comment>
<comment type="similarity">
    <text evidence="1">Belongs to the AHA1 family.</text>
</comment>
<sequence>MAKVGEGDPRWIVENREDGHNVNGWHWSEKDCLPWSKNVISGLFDKKVIQETDEYTFKISSTPVVSGECTANNRKGKTIFLYELDVKMNWEVVFKAKKGLPPAPKSKASADDIDEDDKPSEPITTQKKTISGEFKVPYIADENGEEAPTVRYSVNTTADNDETKQSINMVSALLKSHGVPFVQSQCQEFVKLLKKEFISKKQAEQNTTTTTTTNNSSTTTAAPQKVTSSTVINTTSPTPAKKSNTKTLRLKEEFQCSPMDAYDVFVNVNKLRAFTQSDCIFENEEGGKFSLYGGSIQGVNKTLSPGSKIVQSWRLDGWSKGVESQVTITFSVDGKPLTNVEIVQTGIPTDEFEKTEEGWKRNILDRIKHTFSYSSKIF</sequence>
<feature type="region of interest" description="Disordered" evidence="2">
    <location>
        <begin position="100"/>
        <end position="127"/>
    </location>
</feature>
<gene>
    <name evidence="4" type="ORF">RB653_006977</name>
</gene>
<evidence type="ECO:0000259" key="3">
    <source>
        <dbReference type="SMART" id="SM01000"/>
    </source>
</evidence>
<dbReference type="Gene3D" id="3.15.10.20">
    <property type="entry name" value="Activator of Hsp90 ATPase Aha1, N-terminal domain"/>
    <property type="match status" value="1"/>
</dbReference>
<dbReference type="InterPro" id="IPR015310">
    <property type="entry name" value="AHSA1-like_N"/>
</dbReference>
<dbReference type="GO" id="GO:0006457">
    <property type="term" value="P:protein folding"/>
    <property type="evidence" value="ECO:0007669"/>
    <property type="project" value="TreeGrafter"/>
</dbReference>
<dbReference type="Pfam" id="PF09229">
    <property type="entry name" value="Aha1_N"/>
    <property type="match status" value="1"/>
</dbReference>
<dbReference type="Gene3D" id="3.30.530.20">
    <property type="match status" value="1"/>
</dbReference>
<dbReference type="InterPro" id="IPR013538">
    <property type="entry name" value="ASHA1/2-like_C"/>
</dbReference>
<feature type="domain" description="Activator of Hsp90 ATPase AHSA1-like N-terminal" evidence="3">
    <location>
        <begin position="29"/>
        <end position="200"/>
    </location>
</feature>
<dbReference type="PANTHER" id="PTHR13009:SF22">
    <property type="entry name" value="LD43819P"/>
    <property type="match status" value="1"/>
</dbReference>
<dbReference type="EMBL" id="JAVFKY010000005">
    <property type="protein sequence ID" value="KAK5575843.1"/>
    <property type="molecule type" value="Genomic_DNA"/>
</dbReference>
<keyword evidence="5" id="KW-1185">Reference proteome</keyword>
<dbReference type="AlphaFoldDB" id="A0AAN7TUY6"/>
<dbReference type="PANTHER" id="PTHR13009">
    <property type="entry name" value="HEAT SHOCK PROTEIN 90 HSP90 CO-CHAPERONE AHA-1"/>
    <property type="match status" value="1"/>
</dbReference>
<dbReference type="CDD" id="cd08892">
    <property type="entry name" value="SRPBCC_Aha1"/>
    <property type="match status" value="1"/>
</dbReference>
<feature type="compositionally biased region" description="Low complexity" evidence="2">
    <location>
        <begin position="206"/>
        <end position="220"/>
    </location>
</feature>
<evidence type="ECO:0000313" key="4">
    <source>
        <dbReference type="EMBL" id="KAK5575843.1"/>
    </source>
</evidence>
<dbReference type="SUPFAM" id="SSF103111">
    <property type="entry name" value="Activator of Hsp90 ATPase, Aha1"/>
    <property type="match status" value="1"/>
</dbReference>
<name>A0AAN7TUY6_9MYCE</name>
<proteinExistence type="inferred from homology"/>
<dbReference type="GO" id="GO:0051087">
    <property type="term" value="F:protein-folding chaperone binding"/>
    <property type="evidence" value="ECO:0007669"/>
    <property type="project" value="InterPro"/>
</dbReference>
<feature type="region of interest" description="Disordered" evidence="2">
    <location>
        <begin position="202"/>
        <end position="244"/>
    </location>
</feature>
<reference evidence="4 5" key="1">
    <citation type="submission" date="2023-11" db="EMBL/GenBank/DDBJ databases">
        <title>Dfirmibasis_genome.</title>
        <authorList>
            <person name="Edelbroek B."/>
            <person name="Kjellin J."/>
            <person name="Jerlstrom-Hultqvist J."/>
            <person name="Soderbom F."/>
        </authorList>
    </citation>
    <scope>NUCLEOTIDE SEQUENCE [LARGE SCALE GENOMIC DNA]</scope>
    <source>
        <strain evidence="4 5">TNS-C-14</strain>
    </source>
</reference>
<organism evidence="4 5">
    <name type="scientific">Dictyostelium firmibasis</name>
    <dbReference type="NCBI Taxonomy" id="79012"/>
    <lineage>
        <taxon>Eukaryota</taxon>
        <taxon>Amoebozoa</taxon>
        <taxon>Evosea</taxon>
        <taxon>Eumycetozoa</taxon>
        <taxon>Dictyostelia</taxon>
        <taxon>Dictyosteliales</taxon>
        <taxon>Dictyosteliaceae</taxon>
        <taxon>Dictyostelium</taxon>
    </lineage>
</organism>
<evidence type="ECO:0000313" key="5">
    <source>
        <dbReference type="Proteomes" id="UP001344447"/>
    </source>
</evidence>
<dbReference type="InterPro" id="IPR036338">
    <property type="entry name" value="Aha1"/>
</dbReference>
<dbReference type="SUPFAM" id="SSF55961">
    <property type="entry name" value="Bet v1-like"/>
    <property type="match status" value="1"/>
</dbReference>
<dbReference type="GO" id="GO:0005829">
    <property type="term" value="C:cytosol"/>
    <property type="evidence" value="ECO:0007669"/>
    <property type="project" value="TreeGrafter"/>
</dbReference>
<feature type="compositionally biased region" description="Polar residues" evidence="2">
    <location>
        <begin position="221"/>
        <end position="244"/>
    </location>
</feature>
<dbReference type="InterPro" id="IPR023393">
    <property type="entry name" value="START-like_dom_sf"/>
</dbReference>
<dbReference type="Pfam" id="PF08327">
    <property type="entry name" value="AHSA1"/>
    <property type="match status" value="1"/>
</dbReference>
<dbReference type="SMART" id="SM01000">
    <property type="entry name" value="Aha1_N"/>
    <property type="match status" value="1"/>
</dbReference>
<accession>A0AAN7TUY6</accession>
<protein>
    <recommendedName>
        <fullName evidence="3">Activator of Hsp90 ATPase AHSA1-like N-terminal domain-containing protein</fullName>
    </recommendedName>
</protein>
<dbReference type="Proteomes" id="UP001344447">
    <property type="component" value="Unassembled WGS sequence"/>
</dbReference>